<feature type="transmembrane region" description="Helical" evidence="1">
    <location>
        <begin position="150"/>
        <end position="171"/>
    </location>
</feature>
<proteinExistence type="predicted"/>
<reference evidence="2" key="1">
    <citation type="submission" date="2019-08" db="EMBL/GenBank/DDBJ databases">
        <authorList>
            <person name="Kucharzyk K."/>
            <person name="Murdoch R.W."/>
            <person name="Higgins S."/>
            <person name="Loffler F."/>
        </authorList>
    </citation>
    <scope>NUCLEOTIDE SEQUENCE</scope>
</reference>
<dbReference type="EMBL" id="VSSQ01004853">
    <property type="protein sequence ID" value="MPM26886.1"/>
    <property type="molecule type" value="Genomic_DNA"/>
</dbReference>
<comment type="caution">
    <text evidence="2">The sequence shown here is derived from an EMBL/GenBank/DDBJ whole genome shotgun (WGS) entry which is preliminary data.</text>
</comment>
<evidence type="ECO:0000256" key="1">
    <source>
        <dbReference type="SAM" id="Phobius"/>
    </source>
</evidence>
<evidence type="ECO:0000313" key="2">
    <source>
        <dbReference type="EMBL" id="MPM26886.1"/>
    </source>
</evidence>
<evidence type="ECO:0008006" key="3">
    <source>
        <dbReference type="Google" id="ProtNLM"/>
    </source>
</evidence>
<dbReference type="PROSITE" id="PS51257">
    <property type="entry name" value="PROKAR_LIPOPROTEIN"/>
    <property type="match status" value="1"/>
</dbReference>
<keyword evidence="1" id="KW-0812">Transmembrane</keyword>
<name>A0A644YEG2_9ZZZZ</name>
<accession>A0A644YEG2</accession>
<gene>
    <name evidence="2" type="ORF">SDC9_73391</name>
</gene>
<keyword evidence="1" id="KW-0472">Membrane</keyword>
<feature type="transmembrane region" description="Helical" evidence="1">
    <location>
        <begin position="123"/>
        <end position="143"/>
    </location>
</feature>
<protein>
    <recommendedName>
        <fullName evidence="3">Lipoprotein</fullName>
    </recommendedName>
</protein>
<dbReference type="AlphaFoldDB" id="A0A644YEG2"/>
<organism evidence="2">
    <name type="scientific">bioreactor metagenome</name>
    <dbReference type="NCBI Taxonomy" id="1076179"/>
    <lineage>
        <taxon>unclassified sequences</taxon>
        <taxon>metagenomes</taxon>
        <taxon>ecological metagenomes</taxon>
    </lineage>
</organism>
<keyword evidence="1" id="KW-1133">Transmembrane helix</keyword>
<sequence length="172" mass="18762">MRKFSSVRHFCLIILSVTLLSGCSIGWMQQKFHYLNKVAANVSAERDTVLKHAQQIIPQVEKAAETVTASGSSTDIELQKTGSMKKPLQFARTETDRIVRSHPELRPLMKSHSSLAEAQNPGALLIVLLILLLVLFLALAVTASANSDGACLGCFFWVLVICIACTLIGLLL</sequence>